<evidence type="ECO:0000313" key="2">
    <source>
        <dbReference type="EMBL" id="MBA9025612.1"/>
    </source>
</evidence>
<keyword evidence="3" id="KW-1185">Reference proteome</keyword>
<keyword evidence="1" id="KW-0812">Transmembrane</keyword>
<name>A0ABR6CKM7_9BACI</name>
<keyword evidence="1" id="KW-0472">Membrane</keyword>
<dbReference type="EMBL" id="JACJHX010000002">
    <property type="protein sequence ID" value="MBA9025612.1"/>
    <property type="molecule type" value="Genomic_DNA"/>
</dbReference>
<proteinExistence type="predicted"/>
<organism evidence="2 3">
    <name type="scientific">Peribacillus huizhouensis</name>
    <dbReference type="NCBI Taxonomy" id="1501239"/>
    <lineage>
        <taxon>Bacteria</taxon>
        <taxon>Bacillati</taxon>
        <taxon>Bacillota</taxon>
        <taxon>Bacilli</taxon>
        <taxon>Bacillales</taxon>
        <taxon>Bacillaceae</taxon>
        <taxon>Peribacillus</taxon>
    </lineage>
</organism>
<evidence type="ECO:0000313" key="3">
    <source>
        <dbReference type="Proteomes" id="UP000626697"/>
    </source>
</evidence>
<sequence>MDRMILVFLASLLAGFSLIKVSLAGTFLSSLEPFATIIGVLAVIVFSLALIYQGVKTLFNK</sequence>
<comment type="caution">
    <text evidence="2">The sequence shown here is derived from an EMBL/GenBank/DDBJ whole genome shotgun (WGS) entry which is preliminary data.</text>
</comment>
<gene>
    <name evidence="2" type="ORF">HNP81_000895</name>
</gene>
<evidence type="ECO:0000256" key="1">
    <source>
        <dbReference type="SAM" id="Phobius"/>
    </source>
</evidence>
<protein>
    <submittedName>
        <fullName evidence="2">FtsH-binding integral membrane protein</fullName>
    </submittedName>
</protein>
<dbReference type="Proteomes" id="UP000626697">
    <property type="component" value="Unassembled WGS sequence"/>
</dbReference>
<reference evidence="2 3" key="1">
    <citation type="submission" date="2020-08" db="EMBL/GenBank/DDBJ databases">
        <title>Genomic Encyclopedia of Type Strains, Phase IV (KMG-IV): sequencing the most valuable type-strain genomes for metagenomic binning, comparative biology and taxonomic classification.</title>
        <authorList>
            <person name="Goeker M."/>
        </authorList>
    </citation>
    <scope>NUCLEOTIDE SEQUENCE [LARGE SCALE GENOMIC DNA]</scope>
    <source>
        <strain evidence="2 3">DSM 105481</strain>
    </source>
</reference>
<feature type="transmembrane region" description="Helical" evidence="1">
    <location>
        <begin position="34"/>
        <end position="55"/>
    </location>
</feature>
<keyword evidence="1" id="KW-1133">Transmembrane helix</keyword>
<accession>A0ABR6CKM7</accession>